<dbReference type="InterPro" id="IPR009964">
    <property type="entry name" value="DUF1491"/>
</dbReference>
<dbReference type="EMBL" id="JAPDNT010000035">
    <property type="protein sequence ID" value="MCW3477326.1"/>
    <property type="molecule type" value="Genomic_DNA"/>
</dbReference>
<sequence length="111" mass="11859">MAEARVKSGIWVAMALRLGNANGRYGAVLRKGDPDAGGILVVLRGRNGLSVLAQVRTADGDLAWMRGTGPAPVAQDAADAYVARQVKFDPDLWVLEFESPDLLPPFEGKIL</sequence>
<gene>
    <name evidence="1" type="ORF">OL599_22415</name>
</gene>
<evidence type="ECO:0000313" key="2">
    <source>
        <dbReference type="Proteomes" id="UP001165679"/>
    </source>
</evidence>
<dbReference type="Pfam" id="PF07372">
    <property type="entry name" value="DUF1491"/>
    <property type="match status" value="1"/>
</dbReference>
<keyword evidence="2" id="KW-1185">Reference proteome</keyword>
<dbReference type="AlphaFoldDB" id="A0AA41YRD7"/>
<dbReference type="RefSeq" id="WP_264716268.1">
    <property type="nucleotide sequence ID" value="NZ_JAPDNT010000035.1"/>
</dbReference>
<proteinExistence type="predicted"/>
<reference evidence="1" key="1">
    <citation type="submission" date="2022-09" db="EMBL/GenBank/DDBJ databases">
        <title>Rhodovastum sp. nov. RN2-1 isolated from soil in Seongnam, South Korea.</title>
        <authorList>
            <person name="Le N.T."/>
        </authorList>
    </citation>
    <scope>NUCLEOTIDE SEQUENCE</scope>
    <source>
        <strain evidence="1">RN2-1</strain>
    </source>
</reference>
<dbReference type="Gene3D" id="3.40.1530.20">
    <property type="entry name" value="Protein of unknown function (DUF1491)"/>
    <property type="match status" value="1"/>
</dbReference>
<accession>A0AA41YRD7</accession>
<name>A0AA41YRD7_9PROT</name>
<organism evidence="1 2">
    <name type="scientific">Limobrevibacterium gyesilva</name>
    <dbReference type="NCBI Taxonomy" id="2991712"/>
    <lineage>
        <taxon>Bacteria</taxon>
        <taxon>Pseudomonadati</taxon>
        <taxon>Pseudomonadota</taxon>
        <taxon>Alphaproteobacteria</taxon>
        <taxon>Acetobacterales</taxon>
        <taxon>Acetobacteraceae</taxon>
        <taxon>Limobrevibacterium</taxon>
    </lineage>
</organism>
<comment type="caution">
    <text evidence="1">The sequence shown here is derived from an EMBL/GenBank/DDBJ whole genome shotgun (WGS) entry which is preliminary data.</text>
</comment>
<dbReference type="Proteomes" id="UP001165679">
    <property type="component" value="Unassembled WGS sequence"/>
</dbReference>
<evidence type="ECO:0000313" key="1">
    <source>
        <dbReference type="EMBL" id="MCW3477326.1"/>
    </source>
</evidence>
<protein>
    <submittedName>
        <fullName evidence="1">DUF1491 family protein</fullName>
    </submittedName>
</protein>
<reference evidence="1" key="2">
    <citation type="submission" date="2022-10" db="EMBL/GenBank/DDBJ databases">
        <authorList>
            <person name="Trinh H.N."/>
        </authorList>
    </citation>
    <scope>NUCLEOTIDE SEQUENCE</scope>
    <source>
        <strain evidence="1">RN2-1</strain>
    </source>
</reference>